<name>A0A1A8XX97_9PROT</name>
<sequence>MSLAALDGKARSCMGELDDHPQAFLVMARKEFDALRGMIGNPLFADEIFGFHAQQAIEKALKAWLAAQSITFPRTHDISRLLDLLEETGVDVAIFWPLVEYTVLAVQARYEAHLVDIEAPLDRAAAIADVQRLLDTVVAATEPVVVGMRKPDLL</sequence>
<gene>
    <name evidence="2" type="ORF">ACCAA_750002</name>
</gene>
<proteinExistence type="predicted"/>
<dbReference type="Gene3D" id="1.20.120.330">
    <property type="entry name" value="Nucleotidyltransferases domain 2"/>
    <property type="match status" value="1"/>
</dbReference>
<evidence type="ECO:0000313" key="2">
    <source>
        <dbReference type="EMBL" id="SBT09609.1"/>
    </source>
</evidence>
<dbReference type="AlphaFoldDB" id="A0A1A8XX97"/>
<evidence type="ECO:0000259" key="1">
    <source>
        <dbReference type="SMART" id="SM00748"/>
    </source>
</evidence>
<dbReference type="Pfam" id="PF05168">
    <property type="entry name" value="HEPN"/>
    <property type="match status" value="1"/>
</dbReference>
<protein>
    <recommendedName>
        <fullName evidence="1">HEPN domain-containing protein</fullName>
    </recommendedName>
</protein>
<dbReference type="EMBL" id="FLQX01000155">
    <property type="protein sequence ID" value="SBT09609.1"/>
    <property type="molecule type" value="Genomic_DNA"/>
</dbReference>
<feature type="domain" description="HEPN" evidence="1">
    <location>
        <begin position="25"/>
        <end position="133"/>
    </location>
</feature>
<dbReference type="SMART" id="SM00748">
    <property type="entry name" value="HEPN"/>
    <property type="match status" value="1"/>
</dbReference>
<accession>A0A1A8XX97</accession>
<dbReference type="SUPFAM" id="SSF81593">
    <property type="entry name" value="Nucleotidyltransferase substrate binding subunit/domain"/>
    <property type="match status" value="1"/>
</dbReference>
<organism evidence="2 3">
    <name type="scientific">Candidatus Accumulibacter aalborgensis</name>
    <dbReference type="NCBI Taxonomy" id="1860102"/>
    <lineage>
        <taxon>Bacteria</taxon>
        <taxon>Pseudomonadati</taxon>
        <taxon>Pseudomonadota</taxon>
        <taxon>Betaproteobacteria</taxon>
        <taxon>Candidatus Accumulibacter</taxon>
    </lineage>
</organism>
<evidence type="ECO:0000313" key="3">
    <source>
        <dbReference type="Proteomes" id="UP000199169"/>
    </source>
</evidence>
<keyword evidence="3" id="KW-1185">Reference proteome</keyword>
<reference evidence="2 3" key="1">
    <citation type="submission" date="2016-06" db="EMBL/GenBank/DDBJ databases">
        <authorList>
            <person name="Kjaerup R.B."/>
            <person name="Dalgaard T.S."/>
            <person name="Juul-Madsen H.R."/>
        </authorList>
    </citation>
    <scope>NUCLEOTIDE SEQUENCE [LARGE SCALE GENOMIC DNA]</scope>
    <source>
        <strain evidence="2">3</strain>
    </source>
</reference>
<dbReference type="Proteomes" id="UP000199169">
    <property type="component" value="Unassembled WGS sequence"/>
</dbReference>
<dbReference type="InterPro" id="IPR007842">
    <property type="entry name" value="HEPN_dom"/>
</dbReference>